<evidence type="ECO:0000313" key="2">
    <source>
        <dbReference type="Proteomes" id="UP001156690"/>
    </source>
</evidence>
<reference evidence="2" key="1">
    <citation type="journal article" date="2019" name="Int. J. Syst. Evol. Microbiol.">
        <title>The Global Catalogue of Microorganisms (GCM) 10K type strain sequencing project: providing services to taxonomists for standard genome sequencing and annotation.</title>
        <authorList>
            <consortium name="The Broad Institute Genomics Platform"/>
            <consortium name="The Broad Institute Genome Sequencing Center for Infectious Disease"/>
            <person name="Wu L."/>
            <person name="Ma J."/>
        </authorList>
    </citation>
    <scope>NUCLEOTIDE SEQUENCE [LARGE SCALE GENOMIC DNA]</scope>
    <source>
        <strain evidence="2">NBRC 15640</strain>
    </source>
</reference>
<sequence>MLRYQFVTAEEFHVKWAAHHPHAPCNHDKTEYLICGEGTMTEQEMNAHKEVHWIQEEEGE</sequence>
<dbReference type="AlphaFoldDB" id="A0AAV5NRK6"/>
<protein>
    <submittedName>
        <fullName evidence="1">Uncharacterized protein</fullName>
    </submittedName>
</protein>
<accession>A0AAV5NRK6</accession>
<keyword evidence="2" id="KW-1185">Reference proteome</keyword>
<dbReference type="EMBL" id="BSNX01000030">
    <property type="protein sequence ID" value="GLQ73266.1"/>
    <property type="molecule type" value="Genomic_DNA"/>
</dbReference>
<proteinExistence type="predicted"/>
<dbReference type="Proteomes" id="UP001156690">
    <property type="component" value="Unassembled WGS sequence"/>
</dbReference>
<organism evidence="1 2">
    <name type="scientific">Vibrio penaeicida</name>
    <dbReference type="NCBI Taxonomy" id="104609"/>
    <lineage>
        <taxon>Bacteria</taxon>
        <taxon>Pseudomonadati</taxon>
        <taxon>Pseudomonadota</taxon>
        <taxon>Gammaproteobacteria</taxon>
        <taxon>Vibrionales</taxon>
        <taxon>Vibrionaceae</taxon>
        <taxon>Vibrio</taxon>
    </lineage>
</organism>
<evidence type="ECO:0000313" key="1">
    <source>
        <dbReference type="EMBL" id="GLQ73266.1"/>
    </source>
</evidence>
<name>A0AAV5NRK6_9VIBR</name>
<gene>
    <name evidence="1" type="ORF">GCM10007932_26260</name>
</gene>
<comment type="caution">
    <text evidence="1">The sequence shown here is derived from an EMBL/GenBank/DDBJ whole genome shotgun (WGS) entry which is preliminary data.</text>
</comment>
<dbReference type="RefSeq" id="WP_126608025.1">
    <property type="nucleotide sequence ID" value="NZ_AP025144.1"/>
</dbReference>